<dbReference type="PROSITE" id="PS00878">
    <property type="entry name" value="ODR_DC_2_1"/>
    <property type="match status" value="1"/>
</dbReference>
<evidence type="ECO:0000259" key="16">
    <source>
        <dbReference type="Pfam" id="PF02784"/>
    </source>
</evidence>
<feature type="binding site" evidence="12">
    <location>
        <position position="376"/>
    </location>
    <ligand>
        <name>substrate</name>
    </ligand>
</feature>
<reference evidence="17 18" key="1">
    <citation type="submission" date="2017-08" db="EMBL/GenBank/DDBJ databases">
        <title>Infants hospitalized years apart are colonized by the same room-sourced microbial strains.</title>
        <authorList>
            <person name="Brooks B."/>
            <person name="Olm M.R."/>
            <person name="Firek B.A."/>
            <person name="Baker R."/>
            <person name="Thomas B.C."/>
            <person name="Morowitz M.J."/>
            <person name="Banfield J.F."/>
        </authorList>
    </citation>
    <scope>NUCLEOTIDE SEQUENCE [LARGE SCALE GENOMIC DNA]</scope>
    <source>
        <strain evidence="17">S2_018_000_R2_104</strain>
    </source>
</reference>
<evidence type="ECO:0000259" key="15">
    <source>
        <dbReference type="Pfam" id="PF00278"/>
    </source>
</evidence>
<evidence type="ECO:0000256" key="5">
    <source>
        <dbReference type="ARBA" id="ARBA00023154"/>
    </source>
</evidence>
<feature type="binding site" evidence="12">
    <location>
        <position position="321"/>
    </location>
    <ligand>
        <name>substrate</name>
    </ligand>
</feature>
<evidence type="ECO:0000313" key="17">
    <source>
        <dbReference type="EMBL" id="PZO88894.1"/>
    </source>
</evidence>
<keyword evidence="2 12" id="KW-0028">Amino-acid biosynthesis</keyword>
<evidence type="ECO:0000256" key="13">
    <source>
        <dbReference type="PIRSR" id="PIRSR600183-50"/>
    </source>
</evidence>
<keyword evidence="5 12" id="KW-0457">Lysine biosynthesis</keyword>
<dbReference type="InterPro" id="IPR000183">
    <property type="entry name" value="Orn/DAP/Arg_de-COase"/>
</dbReference>
<comment type="function">
    <text evidence="12">Specifically catalyzes the decarboxylation of meso-diaminopimelate (meso-DAP) to L-lysine.</text>
</comment>
<dbReference type="HAMAP" id="MF_02120">
    <property type="entry name" value="LysA"/>
    <property type="match status" value="1"/>
</dbReference>
<dbReference type="PANTHER" id="PTHR43727">
    <property type="entry name" value="DIAMINOPIMELATE DECARBOXYLASE"/>
    <property type="match status" value="1"/>
</dbReference>
<evidence type="ECO:0000256" key="14">
    <source>
        <dbReference type="RuleBase" id="RU003738"/>
    </source>
</evidence>
<dbReference type="PROSITE" id="PS00879">
    <property type="entry name" value="ODR_DC_2_2"/>
    <property type="match status" value="1"/>
</dbReference>
<evidence type="ECO:0000256" key="4">
    <source>
        <dbReference type="ARBA" id="ARBA00022898"/>
    </source>
</evidence>
<evidence type="ECO:0000256" key="9">
    <source>
        <dbReference type="ARBA" id="ARBA00060983"/>
    </source>
</evidence>
<evidence type="ECO:0000256" key="8">
    <source>
        <dbReference type="ARBA" id="ARBA00060643"/>
    </source>
</evidence>
<dbReference type="Gene3D" id="3.20.20.10">
    <property type="entry name" value="Alanine racemase"/>
    <property type="match status" value="1"/>
</dbReference>
<dbReference type="InterPro" id="IPR022643">
    <property type="entry name" value="De-COase2_C"/>
</dbReference>
<feature type="binding site" evidence="12">
    <location>
        <position position="244"/>
    </location>
    <ligand>
        <name>pyridoxal 5'-phosphate</name>
        <dbReference type="ChEBI" id="CHEBI:597326"/>
    </ligand>
</feature>
<dbReference type="Pfam" id="PF02784">
    <property type="entry name" value="Orn_Arg_deC_N"/>
    <property type="match status" value="1"/>
</dbReference>
<comment type="subunit">
    <text evidence="12">Homodimer.</text>
</comment>
<dbReference type="GO" id="GO:0030170">
    <property type="term" value="F:pyridoxal phosphate binding"/>
    <property type="evidence" value="ECO:0007669"/>
    <property type="project" value="UniProtKB-UniRule"/>
</dbReference>
<feature type="domain" description="Orn/DAP/Arg decarboxylase 2 C-terminal" evidence="15">
    <location>
        <begin position="30"/>
        <end position="374"/>
    </location>
</feature>
<comment type="similarity">
    <text evidence="9 12">Belongs to the Orn/Lys/Arg decarboxylase class-II family. LysA subfamily.</text>
</comment>
<feature type="binding site" evidence="12">
    <location>
        <position position="376"/>
    </location>
    <ligand>
        <name>pyridoxal 5'-phosphate</name>
        <dbReference type="ChEBI" id="CHEBI:597326"/>
    </ligand>
</feature>
<feature type="domain" description="Orn/DAP/Arg decarboxylase 2 N-terminal" evidence="16">
    <location>
        <begin position="43"/>
        <end position="284"/>
    </location>
</feature>
<dbReference type="GO" id="GO:0009089">
    <property type="term" value="P:lysine biosynthetic process via diaminopimelate"/>
    <property type="evidence" value="ECO:0007669"/>
    <property type="project" value="UniProtKB-UniRule"/>
</dbReference>
<accession>A0A2W5A2U4</accession>
<keyword evidence="6 12" id="KW-0456">Lyase</keyword>
<organism evidence="17 18">
    <name type="scientific">Micavibrio aeruginosavorus</name>
    <dbReference type="NCBI Taxonomy" id="349221"/>
    <lineage>
        <taxon>Bacteria</taxon>
        <taxon>Pseudomonadati</taxon>
        <taxon>Bdellovibrionota</taxon>
        <taxon>Bdellovibrionia</taxon>
        <taxon>Bdellovibrionales</taxon>
        <taxon>Pseudobdellovibrionaceae</taxon>
        <taxon>Micavibrio</taxon>
    </lineage>
</organism>
<dbReference type="AlphaFoldDB" id="A0A2W5A2U4"/>
<dbReference type="Proteomes" id="UP000249557">
    <property type="component" value="Unassembled WGS sequence"/>
</dbReference>
<dbReference type="CDD" id="cd06828">
    <property type="entry name" value="PLPDE_III_DapDC"/>
    <property type="match status" value="1"/>
</dbReference>
<evidence type="ECO:0000256" key="6">
    <source>
        <dbReference type="ARBA" id="ARBA00023239"/>
    </source>
</evidence>
<comment type="caution">
    <text evidence="17">The sequence shown here is derived from an EMBL/GenBank/DDBJ whole genome shotgun (WGS) entry which is preliminary data.</text>
</comment>
<feature type="binding site" evidence="12">
    <location>
        <position position="281"/>
    </location>
    <ligand>
        <name>substrate</name>
    </ligand>
</feature>
<proteinExistence type="inferred from homology"/>
<dbReference type="Gene3D" id="2.40.37.10">
    <property type="entry name" value="Lyase, Ornithine Decarboxylase, Chain A, domain 1"/>
    <property type="match status" value="1"/>
</dbReference>
<evidence type="ECO:0000256" key="1">
    <source>
        <dbReference type="ARBA" id="ARBA00001933"/>
    </source>
</evidence>
<dbReference type="EC" id="4.1.1.20" evidence="10 12"/>
<dbReference type="EMBL" id="QFNK01000005">
    <property type="protein sequence ID" value="PZO88894.1"/>
    <property type="molecule type" value="Genomic_DNA"/>
</dbReference>
<dbReference type="UniPathway" id="UPA00034">
    <property type="reaction ID" value="UER00027"/>
</dbReference>
<feature type="modified residue" description="N6-(pyridoxal phosphate)lysine" evidence="12 13">
    <location>
        <position position="65"/>
    </location>
</feature>
<dbReference type="InterPro" id="IPR022644">
    <property type="entry name" value="De-COase2_N"/>
</dbReference>
<comment type="catalytic activity">
    <reaction evidence="7 12 14">
        <text>meso-2,6-diaminopimelate + H(+) = L-lysine + CO2</text>
        <dbReference type="Rhea" id="RHEA:15101"/>
        <dbReference type="ChEBI" id="CHEBI:15378"/>
        <dbReference type="ChEBI" id="CHEBI:16526"/>
        <dbReference type="ChEBI" id="CHEBI:32551"/>
        <dbReference type="ChEBI" id="CHEBI:57791"/>
        <dbReference type="EC" id="4.1.1.20"/>
    </reaction>
</comment>
<evidence type="ECO:0000256" key="12">
    <source>
        <dbReference type="HAMAP-Rule" id="MF_02120"/>
    </source>
</evidence>
<feature type="binding site" evidence="12">
    <location>
        <position position="348"/>
    </location>
    <ligand>
        <name>substrate</name>
    </ligand>
</feature>
<dbReference type="InterPro" id="IPR002986">
    <property type="entry name" value="DAP_deCOOHase_LysA"/>
</dbReference>
<dbReference type="NCBIfam" id="TIGR01048">
    <property type="entry name" value="lysA"/>
    <property type="match status" value="1"/>
</dbReference>
<dbReference type="InterPro" id="IPR009006">
    <property type="entry name" value="Ala_racemase/Decarboxylase_C"/>
</dbReference>
<comment type="cofactor">
    <cofactor evidence="1 12 13 14">
        <name>pyridoxal 5'-phosphate</name>
        <dbReference type="ChEBI" id="CHEBI:597326"/>
    </cofactor>
</comment>
<evidence type="ECO:0000256" key="10">
    <source>
        <dbReference type="ARBA" id="ARBA00066427"/>
    </source>
</evidence>
<dbReference type="SUPFAM" id="SSF50621">
    <property type="entry name" value="Alanine racemase C-terminal domain-like"/>
    <property type="match status" value="1"/>
</dbReference>
<feature type="active site" description="Proton donor" evidence="13">
    <location>
        <position position="347"/>
    </location>
</feature>
<evidence type="ECO:0000313" key="18">
    <source>
        <dbReference type="Proteomes" id="UP000249557"/>
    </source>
</evidence>
<evidence type="ECO:0000256" key="3">
    <source>
        <dbReference type="ARBA" id="ARBA00022793"/>
    </source>
</evidence>
<dbReference type="InterPro" id="IPR022657">
    <property type="entry name" value="De-COase2_CS"/>
</dbReference>
<keyword evidence="3 12" id="KW-0210">Decarboxylase</keyword>
<sequence length="422" mass="46041">MMAFEEKNGVLHADGVALPRIAQEVGTPAYVYSADVITSQFEKLRDAMTRALPKGRTPLLCFACKANSNVAVLNHLQKLGSGLEIVSEGELRRGLAAGFDGSRIVSTGVGKTDSEIANALKANILQFNVESLPELENINRIAGETGQKARVAFRLNPDVSGGGHHKISTGRKRDKFGILNDDVHRAFGMAKEMAHVDAVGISMHIGSQVFEVSRFREAFARLPQIVSDLRGAGHTISRLDIGGGFPIIYKDEKLLDLDSYAQWVSEIIAPLDTEIIMEPGRYLVGNAGVILTKVVYVKETPERSFLIVDSAMNDLIRPAMYDAYHGIEAVENRNAPEKTYDVVGPVCETGDTFTVDRVLPEMKRGDLAVIKSAGAYGASMASNYNTRPMAAEVMVKDGEYKIIRPRQTYDDIIGADIVPDWA</sequence>
<name>A0A2W5A2U4_9BACT</name>
<dbReference type="PANTHER" id="PTHR43727:SF2">
    <property type="entry name" value="GROUP IV DECARBOXYLASE"/>
    <property type="match status" value="1"/>
</dbReference>
<dbReference type="SUPFAM" id="SSF51419">
    <property type="entry name" value="PLP-binding barrel"/>
    <property type="match status" value="1"/>
</dbReference>
<dbReference type="InterPro" id="IPR022653">
    <property type="entry name" value="De-COase2_pyr-phos_BS"/>
</dbReference>
<evidence type="ECO:0000256" key="11">
    <source>
        <dbReference type="ARBA" id="ARBA00074972"/>
    </source>
</evidence>
<feature type="binding site" evidence="12">
    <location>
        <position position="317"/>
    </location>
    <ligand>
        <name>substrate</name>
    </ligand>
</feature>
<evidence type="ECO:0000256" key="2">
    <source>
        <dbReference type="ARBA" id="ARBA00022605"/>
    </source>
</evidence>
<gene>
    <name evidence="12 17" type="primary">lysA</name>
    <name evidence="17" type="ORF">DI626_00715</name>
</gene>
<dbReference type="InterPro" id="IPR029066">
    <property type="entry name" value="PLP-binding_barrel"/>
</dbReference>
<evidence type="ECO:0000256" key="7">
    <source>
        <dbReference type="ARBA" id="ARBA00050464"/>
    </source>
</evidence>
<comment type="pathway">
    <text evidence="8 12 14">Amino-acid biosynthesis; L-lysine biosynthesis via DAP pathway; L-lysine from DL-2,6-diaminopimelate: step 1/1.</text>
</comment>
<feature type="binding site" evidence="12">
    <location>
        <begin position="278"/>
        <end position="281"/>
    </location>
    <ligand>
        <name>pyridoxal 5'-phosphate</name>
        <dbReference type="ChEBI" id="CHEBI:597326"/>
    </ligand>
</feature>
<dbReference type="FunFam" id="2.40.37.10:FF:000003">
    <property type="entry name" value="Diaminopimelate decarboxylase"/>
    <property type="match status" value="1"/>
</dbReference>
<dbReference type="PRINTS" id="PR01179">
    <property type="entry name" value="ODADCRBXLASE"/>
</dbReference>
<protein>
    <recommendedName>
        <fullName evidence="11 12">Diaminopimelate decarboxylase</fullName>
        <shortName evidence="12">DAP decarboxylase</shortName>
        <shortName evidence="12">DAPDC</shortName>
        <ecNumber evidence="10 12">4.1.1.20</ecNumber>
    </recommendedName>
</protein>
<dbReference type="FunFam" id="3.20.20.10:FF:000003">
    <property type="entry name" value="Diaminopimelate decarboxylase"/>
    <property type="match status" value="1"/>
</dbReference>
<dbReference type="PRINTS" id="PR01181">
    <property type="entry name" value="DAPDCRBXLASE"/>
</dbReference>
<dbReference type="Pfam" id="PF00278">
    <property type="entry name" value="Orn_DAP_Arg_deC"/>
    <property type="match status" value="1"/>
</dbReference>
<keyword evidence="4 12" id="KW-0663">Pyridoxal phosphate</keyword>
<dbReference type="GO" id="GO:0008836">
    <property type="term" value="F:diaminopimelate decarboxylase activity"/>
    <property type="evidence" value="ECO:0007669"/>
    <property type="project" value="UniProtKB-UniRule"/>
</dbReference>